<gene>
    <name evidence="2" type="ORF">G4H13_26075</name>
</gene>
<dbReference type="RefSeq" id="WP_164430966.1">
    <property type="nucleotide sequence ID" value="NZ_JAAIKT010000035.1"/>
</dbReference>
<dbReference type="EMBL" id="JAAIKT010000035">
    <property type="protein sequence ID" value="NEW73734.1"/>
    <property type="molecule type" value="Genomic_DNA"/>
</dbReference>
<proteinExistence type="predicted"/>
<sequence>MHRSEFLYPPGGPLPDRPTAGHQRPRPHQHFAGSIRVPYIAPWTGENARQPTITTRLGRVGYGIGYADEYGIADRVRGALWVRMPVKPGAGGPLLGRIHALRQRQAMYHMLCQGCGQSTVGGRSDQRHLFLMASATGKPIAEGDKTVTPPSCAGCAVEAALEGPPLGSRYVAVLVEHVLVWGVAGIVYSPDTLVPAPRDNGNEFALVAYDDPRLPWTLACREVVSLHGCTALDLKDLTAQTAA</sequence>
<accession>A0A6G4ALS0</accession>
<comment type="caution">
    <text evidence="2">The sequence shown here is derived from an EMBL/GenBank/DDBJ whole genome shotgun (WGS) entry which is preliminary data.</text>
</comment>
<dbReference type="AlphaFoldDB" id="A0A6G4ALS0"/>
<reference evidence="2" key="1">
    <citation type="submission" date="2020-02" db="EMBL/GenBank/DDBJ databases">
        <title>A new Streptomyces sp. for controlling soil-borne diseases.</title>
        <authorList>
            <person name="Li X."/>
            <person name="Tian Y."/>
            <person name="Gao K."/>
        </authorList>
    </citation>
    <scope>NUCLEOTIDE SEQUENCE [LARGE SCALE GENOMIC DNA]</scope>
    <source>
        <strain evidence="2">0250</strain>
    </source>
</reference>
<organism evidence="2 3">
    <name type="scientific">Streptomyces rhizosphaericus</name>
    <dbReference type="NCBI Taxonomy" id="114699"/>
    <lineage>
        <taxon>Bacteria</taxon>
        <taxon>Bacillati</taxon>
        <taxon>Actinomycetota</taxon>
        <taxon>Actinomycetes</taxon>
        <taxon>Kitasatosporales</taxon>
        <taxon>Streptomycetaceae</taxon>
        <taxon>Streptomyces</taxon>
        <taxon>Streptomyces violaceusniger group</taxon>
    </lineage>
</organism>
<evidence type="ECO:0000313" key="2">
    <source>
        <dbReference type="EMBL" id="NEW73734.1"/>
    </source>
</evidence>
<keyword evidence="3" id="KW-1185">Reference proteome</keyword>
<protein>
    <submittedName>
        <fullName evidence="2">Uncharacterized protein</fullName>
    </submittedName>
</protein>
<dbReference type="Proteomes" id="UP000476310">
    <property type="component" value="Unassembled WGS sequence"/>
</dbReference>
<evidence type="ECO:0000313" key="3">
    <source>
        <dbReference type="Proteomes" id="UP000476310"/>
    </source>
</evidence>
<feature type="region of interest" description="Disordered" evidence="1">
    <location>
        <begin position="1"/>
        <end position="29"/>
    </location>
</feature>
<name>A0A6G4ALS0_9ACTN</name>
<evidence type="ECO:0000256" key="1">
    <source>
        <dbReference type="SAM" id="MobiDB-lite"/>
    </source>
</evidence>